<evidence type="ECO:0000313" key="8">
    <source>
        <dbReference type="EMBL" id="KAK3197439.1"/>
    </source>
</evidence>
<feature type="compositionally biased region" description="Polar residues" evidence="6">
    <location>
        <begin position="35"/>
        <end position="48"/>
    </location>
</feature>
<keyword evidence="3 5" id="KW-0326">Glycosidase</keyword>
<dbReference type="Proteomes" id="UP001280581">
    <property type="component" value="Unassembled WGS sequence"/>
</dbReference>
<dbReference type="InterPro" id="IPR017853">
    <property type="entry name" value="GH"/>
</dbReference>
<evidence type="ECO:0000256" key="6">
    <source>
        <dbReference type="SAM" id="MobiDB-lite"/>
    </source>
</evidence>
<evidence type="ECO:0000256" key="5">
    <source>
        <dbReference type="RuleBase" id="RU361153"/>
    </source>
</evidence>
<feature type="region of interest" description="Disordered" evidence="6">
    <location>
        <begin position="16"/>
        <end position="48"/>
    </location>
</feature>
<dbReference type="GO" id="GO:0009251">
    <property type="term" value="P:glucan catabolic process"/>
    <property type="evidence" value="ECO:0007669"/>
    <property type="project" value="TreeGrafter"/>
</dbReference>
<dbReference type="GO" id="GO:0005576">
    <property type="term" value="C:extracellular region"/>
    <property type="evidence" value="ECO:0007669"/>
    <property type="project" value="TreeGrafter"/>
</dbReference>
<proteinExistence type="inferred from homology"/>
<dbReference type="PANTHER" id="PTHR31297:SF43">
    <property type="entry name" value="GLUCAN 1,3-BETA-GLUCOSIDASE 3"/>
    <property type="match status" value="1"/>
</dbReference>
<keyword evidence="4" id="KW-0961">Cell wall biogenesis/degradation</keyword>
<feature type="domain" description="Glycoside hydrolase family 5" evidence="7">
    <location>
        <begin position="125"/>
        <end position="322"/>
    </location>
</feature>
<evidence type="ECO:0000256" key="4">
    <source>
        <dbReference type="ARBA" id="ARBA00023316"/>
    </source>
</evidence>
<dbReference type="Pfam" id="PF00150">
    <property type="entry name" value="Cellulase"/>
    <property type="match status" value="1"/>
</dbReference>
<evidence type="ECO:0000256" key="1">
    <source>
        <dbReference type="ARBA" id="ARBA00005641"/>
    </source>
</evidence>
<name>A0AAN6LLT5_9PLEO</name>
<protein>
    <recommendedName>
        <fullName evidence="7">Glycoside hydrolase family 5 domain-containing protein</fullName>
    </recommendedName>
</protein>
<dbReference type="Gene3D" id="3.20.20.80">
    <property type="entry name" value="Glycosidases"/>
    <property type="match status" value="1"/>
</dbReference>
<evidence type="ECO:0000256" key="3">
    <source>
        <dbReference type="ARBA" id="ARBA00023295"/>
    </source>
</evidence>
<keyword evidence="2 5" id="KW-0378">Hydrolase</keyword>
<dbReference type="GO" id="GO:0071555">
    <property type="term" value="P:cell wall organization"/>
    <property type="evidence" value="ECO:0007669"/>
    <property type="project" value="UniProtKB-KW"/>
</dbReference>
<sequence>MKGFIGKAHKLFNADLAGPPRPPSAMTNPKVASMPKTSTSIAPSSTVGFSGMSSESDLKSTIEDPSSLDILRYRYHHATNLGSVYVLERWLSPSRFPTGCKGTSELEAVKAWVAKTGVDETKKLFEAAWEGAVLDEDILWLRTEAKGTTVRLPIGYWNLPGEEFTKDTPFEPFSHVYSTAWSSICKLISRLRAHNIGVLLDFHGVPGGANIKDHSGTNSGTAAFFTLAFNRQLGIRCAEFVARESAAGLDLVGLSLVNEPDRKSETLYEWYDEAIEAVSKIDSNLPIIVSDAWDLKRAIRYSLKKNAAFPKQTINPIIIDTHIKFTELDGKEGSVTDRGAVQVIVGEYSTVLSDDTWVKHSDASKEKEELVKIFGAEQSLRYQQRTGGAFFWTWKMEWMPGGEWGFQAQSDPSNRFIFPRRIPSSPSRIFLAC</sequence>
<gene>
    <name evidence="8" type="ORF">GRF29_216g144688</name>
</gene>
<dbReference type="SUPFAM" id="SSF51445">
    <property type="entry name" value="(Trans)glycosidases"/>
    <property type="match status" value="1"/>
</dbReference>
<comment type="caution">
    <text evidence="8">The sequence shown here is derived from an EMBL/GenBank/DDBJ whole genome shotgun (WGS) entry which is preliminary data.</text>
</comment>
<dbReference type="InterPro" id="IPR001547">
    <property type="entry name" value="Glyco_hydro_5"/>
</dbReference>
<dbReference type="PANTHER" id="PTHR31297">
    <property type="entry name" value="GLUCAN ENDO-1,6-BETA-GLUCOSIDASE B"/>
    <property type="match status" value="1"/>
</dbReference>
<evidence type="ECO:0000256" key="2">
    <source>
        <dbReference type="ARBA" id="ARBA00022801"/>
    </source>
</evidence>
<dbReference type="EMBL" id="WVTA01000018">
    <property type="protein sequence ID" value="KAK3197439.1"/>
    <property type="molecule type" value="Genomic_DNA"/>
</dbReference>
<organism evidence="8 9">
    <name type="scientific">Pseudopithomyces chartarum</name>
    <dbReference type="NCBI Taxonomy" id="1892770"/>
    <lineage>
        <taxon>Eukaryota</taxon>
        <taxon>Fungi</taxon>
        <taxon>Dikarya</taxon>
        <taxon>Ascomycota</taxon>
        <taxon>Pezizomycotina</taxon>
        <taxon>Dothideomycetes</taxon>
        <taxon>Pleosporomycetidae</taxon>
        <taxon>Pleosporales</taxon>
        <taxon>Massarineae</taxon>
        <taxon>Didymosphaeriaceae</taxon>
        <taxon>Pseudopithomyces</taxon>
    </lineage>
</organism>
<keyword evidence="9" id="KW-1185">Reference proteome</keyword>
<reference evidence="8 9" key="1">
    <citation type="submission" date="2021-02" db="EMBL/GenBank/DDBJ databases">
        <title>Genome assembly of Pseudopithomyces chartarum.</title>
        <authorList>
            <person name="Jauregui R."/>
            <person name="Singh J."/>
            <person name="Voisey C."/>
        </authorList>
    </citation>
    <scope>NUCLEOTIDE SEQUENCE [LARGE SCALE GENOMIC DNA]</scope>
    <source>
        <strain evidence="8 9">AGR01</strain>
    </source>
</reference>
<accession>A0AAN6LLT5</accession>
<dbReference type="GO" id="GO:0009986">
    <property type="term" value="C:cell surface"/>
    <property type="evidence" value="ECO:0007669"/>
    <property type="project" value="TreeGrafter"/>
</dbReference>
<dbReference type="AlphaFoldDB" id="A0AAN6LLT5"/>
<comment type="similarity">
    <text evidence="1 5">Belongs to the glycosyl hydrolase 5 (cellulase A) family.</text>
</comment>
<evidence type="ECO:0000259" key="7">
    <source>
        <dbReference type="Pfam" id="PF00150"/>
    </source>
</evidence>
<dbReference type="GO" id="GO:0046557">
    <property type="term" value="F:glucan endo-1,6-beta-glucosidase activity"/>
    <property type="evidence" value="ECO:0007669"/>
    <property type="project" value="TreeGrafter"/>
</dbReference>
<dbReference type="InterPro" id="IPR050386">
    <property type="entry name" value="Glycosyl_hydrolase_5"/>
</dbReference>
<evidence type="ECO:0000313" key="9">
    <source>
        <dbReference type="Proteomes" id="UP001280581"/>
    </source>
</evidence>